<evidence type="ECO:0000313" key="8">
    <source>
        <dbReference type="EMBL" id="KAK2779068.1"/>
    </source>
</evidence>
<protein>
    <submittedName>
        <fullName evidence="8">Xylan -beta-xylosidase</fullName>
    </submittedName>
</protein>
<dbReference type="EMBL" id="VYYT01000006">
    <property type="protein sequence ID" value="KAK2779068.1"/>
    <property type="molecule type" value="Genomic_DNA"/>
</dbReference>
<keyword evidence="9" id="KW-1185">Reference proteome</keyword>
<dbReference type="InterPro" id="IPR013320">
    <property type="entry name" value="ConA-like_dom_sf"/>
</dbReference>
<name>A0AAD9YXV9_COLKA</name>
<dbReference type="PANTHER" id="PTHR42812:SF16">
    <property type="entry name" value="HYDROLASE, PUTATIVE (AFU_ORTHOLOGUE AFUA_7G06110)-RELATED"/>
    <property type="match status" value="1"/>
</dbReference>
<reference evidence="8" key="1">
    <citation type="submission" date="2023-02" db="EMBL/GenBank/DDBJ databases">
        <title>Colletotrichum kahawae CIFC_Que2 genome sequencing and assembly.</title>
        <authorList>
            <person name="Baroncelli R."/>
        </authorList>
    </citation>
    <scope>NUCLEOTIDE SEQUENCE</scope>
    <source>
        <strain evidence="8">CIFC_Que2</strain>
    </source>
</reference>
<evidence type="ECO:0000259" key="7">
    <source>
        <dbReference type="Pfam" id="PF17851"/>
    </source>
</evidence>
<evidence type="ECO:0000313" key="9">
    <source>
        <dbReference type="Proteomes" id="UP001281614"/>
    </source>
</evidence>
<dbReference type="SUPFAM" id="SSF75005">
    <property type="entry name" value="Arabinanase/levansucrase/invertase"/>
    <property type="match status" value="1"/>
</dbReference>
<dbReference type="GO" id="GO:0004553">
    <property type="term" value="F:hydrolase activity, hydrolyzing O-glycosyl compounds"/>
    <property type="evidence" value="ECO:0007669"/>
    <property type="project" value="InterPro"/>
</dbReference>
<accession>A0AAD9YXV9</accession>
<comment type="similarity">
    <text evidence="1 6">Belongs to the glycosyl hydrolase 43 family.</text>
</comment>
<dbReference type="Pfam" id="PF04616">
    <property type="entry name" value="Glyco_hydro_43"/>
    <property type="match status" value="1"/>
</dbReference>
<dbReference type="CDD" id="cd18617">
    <property type="entry name" value="GH43_XynB-like"/>
    <property type="match status" value="1"/>
</dbReference>
<feature type="site" description="Important for catalytic activity, responsible for pKa modulation of the active site Glu and correct orientation of both the proton donor and substrate" evidence="5">
    <location>
        <position position="162"/>
    </location>
</feature>
<dbReference type="SUPFAM" id="SSF49899">
    <property type="entry name" value="Concanavalin A-like lectins/glucanases"/>
    <property type="match status" value="1"/>
</dbReference>
<keyword evidence="3 6" id="KW-0326">Glycosidase</keyword>
<feature type="active site" description="Proton donor" evidence="4">
    <location>
        <position position="225"/>
    </location>
</feature>
<dbReference type="InterPro" id="IPR006710">
    <property type="entry name" value="Glyco_hydro_43"/>
</dbReference>
<dbReference type="Pfam" id="PF17851">
    <property type="entry name" value="GH43_C2"/>
    <property type="match status" value="1"/>
</dbReference>
<evidence type="ECO:0000256" key="4">
    <source>
        <dbReference type="PIRSR" id="PIRSR606710-1"/>
    </source>
</evidence>
<dbReference type="PANTHER" id="PTHR42812">
    <property type="entry name" value="BETA-XYLOSIDASE"/>
    <property type="match status" value="1"/>
</dbReference>
<dbReference type="Gene3D" id="2.115.10.20">
    <property type="entry name" value="Glycosyl hydrolase domain, family 43"/>
    <property type="match status" value="1"/>
</dbReference>
<dbReference type="Proteomes" id="UP001281614">
    <property type="component" value="Unassembled WGS sequence"/>
</dbReference>
<evidence type="ECO:0000256" key="3">
    <source>
        <dbReference type="ARBA" id="ARBA00023295"/>
    </source>
</evidence>
<organism evidence="8 9">
    <name type="scientific">Colletotrichum kahawae</name>
    <name type="common">Coffee berry disease fungus</name>
    <dbReference type="NCBI Taxonomy" id="34407"/>
    <lineage>
        <taxon>Eukaryota</taxon>
        <taxon>Fungi</taxon>
        <taxon>Dikarya</taxon>
        <taxon>Ascomycota</taxon>
        <taxon>Pezizomycotina</taxon>
        <taxon>Sordariomycetes</taxon>
        <taxon>Hypocreomycetidae</taxon>
        <taxon>Glomerellales</taxon>
        <taxon>Glomerellaceae</taxon>
        <taxon>Colletotrichum</taxon>
        <taxon>Colletotrichum gloeosporioides species complex</taxon>
    </lineage>
</organism>
<dbReference type="InterPro" id="IPR023296">
    <property type="entry name" value="Glyco_hydro_beta-prop_sf"/>
</dbReference>
<feature type="domain" description="Beta-xylosidase C-terminal Concanavalin A-like" evidence="7">
    <location>
        <begin position="363"/>
        <end position="567"/>
    </location>
</feature>
<evidence type="ECO:0000256" key="5">
    <source>
        <dbReference type="PIRSR" id="PIRSR606710-2"/>
    </source>
</evidence>
<dbReference type="AlphaFoldDB" id="A0AAD9YXV9"/>
<evidence type="ECO:0000256" key="2">
    <source>
        <dbReference type="ARBA" id="ARBA00022801"/>
    </source>
</evidence>
<comment type="caution">
    <text evidence="8">The sequence shown here is derived from an EMBL/GenBank/DDBJ whole genome shotgun (WGS) entry which is preliminary data.</text>
</comment>
<keyword evidence="2 6" id="KW-0378">Hydrolase</keyword>
<evidence type="ECO:0000256" key="1">
    <source>
        <dbReference type="ARBA" id="ARBA00009865"/>
    </source>
</evidence>
<gene>
    <name evidence="8" type="ORF">CKAH01_11488</name>
</gene>
<sequence>MKALLPQVILNGSVHKQSALAILFTRPTFTMSYSNPVIPGFNPDPSICRVGHDFFLVTSTFEYFPGIPIYHSRDLVNWKLIGHVLTRRSQLDMRTTEPSGGIWAPTLRHWQGRFYVSVGCTQRFRPKEWDITIPRGFYVTTDNIWEHGSWSDAVYFDVPGIDQDLFFDDDGKVYFSAVNQIKDASIKRHGLGLASFTTAIDLSTGDCIGPIRWNRVSDFGLGIAEGPHIFKKDEVYYLSTAEGGTDEGHQQWIFRSKKGPFGPWEAGPEGTVNPMVFNDTHPEIRNTGHLDLVDDLSGKWWAVFLGVRPQNGGSESSQLGRETFLAPVQWEDGWPIVNNREKITLDMKVDGFAAQQNKETHWRDEFRGSELDIGWYHLRTPLKKAYKLNSTGLHVYGGAYQITEFECPSMLLRKQTHFSMDWTVELEFRPDAVGEEAGTAIWWSQFANASIGLRKTAENDHEIICRAVNEKGEFTENVASVGHENTVKLTIQARSLGYELFYATINSGTKEEMLLGARLGSVSSRALTHRISGRESPNTGAHFAIYAQGASAKPCLVPVEFKYVEWKLVE</sequence>
<dbReference type="InterPro" id="IPR041542">
    <property type="entry name" value="GH43_C2"/>
</dbReference>
<dbReference type="GO" id="GO:0005975">
    <property type="term" value="P:carbohydrate metabolic process"/>
    <property type="evidence" value="ECO:0007669"/>
    <property type="project" value="InterPro"/>
</dbReference>
<evidence type="ECO:0000256" key="6">
    <source>
        <dbReference type="RuleBase" id="RU361187"/>
    </source>
</evidence>
<feature type="active site" description="Proton acceptor" evidence="4">
    <location>
        <position position="44"/>
    </location>
</feature>
<proteinExistence type="inferred from homology"/>
<dbReference type="InterPro" id="IPR051795">
    <property type="entry name" value="Glycosyl_Hydrlase_43"/>
</dbReference>
<dbReference type="Gene3D" id="2.60.120.200">
    <property type="match status" value="1"/>
</dbReference>